<reference evidence="1" key="1">
    <citation type="submission" date="2021-02" db="EMBL/GenBank/DDBJ databases">
        <authorList>
            <person name="Nowell W R."/>
        </authorList>
    </citation>
    <scope>NUCLEOTIDE SEQUENCE</scope>
</reference>
<gene>
    <name evidence="1" type="ORF">KXQ929_LOCUS39170</name>
</gene>
<protein>
    <submittedName>
        <fullName evidence="1">Uncharacterized protein</fullName>
    </submittedName>
</protein>
<feature type="non-terminal residue" evidence="1">
    <location>
        <position position="1"/>
    </location>
</feature>
<evidence type="ECO:0000313" key="1">
    <source>
        <dbReference type="EMBL" id="CAF4184936.1"/>
    </source>
</evidence>
<dbReference type="AlphaFoldDB" id="A0A820A924"/>
<comment type="caution">
    <text evidence="1">The sequence shown here is derived from an EMBL/GenBank/DDBJ whole genome shotgun (WGS) entry which is preliminary data.</text>
</comment>
<evidence type="ECO:0000313" key="2">
    <source>
        <dbReference type="Proteomes" id="UP000663868"/>
    </source>
</evidence>
<dbReference type="Proteomes" id="UP000663868">
    <property type="component" value="Unassembled WGS sequence"/>
</dbReference>
<dbReference type="EMBL" id="CAJOBB010007367">
    <property type="protein sequence ID" value="CAF4184936.1"/>
    <property type="molecule type" value="Genomic_DNA"/>
</dbReference>
<accession>A0A820A924</accession>
<sequence>KVEQRPQSIINTIETHKLDSPNYTETYRLDSPSYNETERTSFPVINGNVKLRKNFFEQKIEEQQRSSIADQSRISLGPKSSIVRTASIKSTRPPEELIKVGFILV</sequence>
<organism evidence="1 2">
    <name type="scientific">Adineta steineri</name>
    <dbReference type="NCBI Taxonomy" id="433720"/>
    <lineage>
        <taxon>Eukaryota</taxon>
        <taxon>Metazoa</taxon>
        <taxon>Spiralia</taxon>
        <taxon>Gnathifera</taxon>
        <taxon>Rotifera</taxon>
        <taxon>Eurotatoria</taxon>
        <taxon>Bdelloidea</taxon>
        <taxon>Adinetida</taxon>
        <taxon>Adinetidae</taxon>
        <taxon>Adineta</taxon>
    </lineage>
</organism>
<proteinExistence type="predicted"/>
<name>A0A820A924_9BILA</name>